<proteinExistence type="predicted"/>
<dbReference type="PANTHER" id="PTHR33446">
    <property type="entry name" value="PROTEIN TONB-RELATED"/>
    <property type="match status" value="1"/>
</dbReference>
<dbReference type="SUPFAM" id="SSF74653">
    <property type="entry name" value="TolA/TonB C-terminal domain"/>
    <property type="match status" value="2"/>
</dbReference>
<gene>
    <name evidence="3" type="ORF">IEE83_28195</name>
</gene>
<protein>
    <submittedName>
        <fullName evidence="3">Energy transducer TonB</fullName>
    </submittedName>
</protein>
<dbReference type="InterPro" id="IPR037682">
    <property type="entry name" value="TonB_C"/>
</dbReference>
<keyword evidence="4" id="KW-1185">Reference proteome</keyword>
<dbReference type="Proteomes" id="UP000634134">
    <property type="component" value="Unassembled WGS sequence"/>
</dbReference>
<dbReference type="PANTHER" id="PTHR33446:SF2">
    <property type="entry name" value="PROTEIN TONB"/>
    <property type="match status" value="1"/>
</dbReference>
<evidence type="ECO:0000313" key="4">
    <source>
        <dbReference type="Proteomes" id="UP000634134"/>
    </source>
</evidence>
<evidence type="ECO:0000313" key="3">
    <source>
        <dbReference type="EMBL" id="MBE9465776.1"/>
    </source>
</evidence>
<reference evidence="4" key="1">
    <citation type="submission" date="2023-07" db="EMBL/GenBank/DDBJ databases">
        <title>Dyadobacter sp. nov 'subterranea' isolated from contaminted grondwater.</title>
        <authorList>
            <person name="Szabo I."/>
            <person name="Al-Omari J."/>
            <person name="Szerdahelyi S.G."/>
            <person name="Rado J."/>
        </authorList>
    </citation>
    <scope>NUCLEOTIDE SEQUENCE [LARGE SCALE GENOMIC DNA]</scope>
    <source>
        <strain evidence="4">UP-52</strain>
    </source>
</reference>
<organism evidence="3 4">
    <name type="scientific">Dyadobacter subterraneus</name>
    <dbReference type="NCBI Taxonomy" id="2773304"/>
    <lineage>
        <taxon>Bacteria</taxon>
        <taxon>Pseudomonadati</taxon>
        <taxon>Bacteroidota</taxon>
        <taxon>Cytophagia</taxon>
        <taxon>Cytophagales</taxon>
        <taxon>Spirosomataceae</taxon>
        <taxon>Dyadobacter</taxon>
    </lineage>
</organism>
<sequence length="474" mass="53345">MKSFILILTLLSFPALSQQIYQVNEVEKAAEPSGGVAFLNQFITANIQIPIKLAAKGMNARVFVKGVIETDGSMSGFEILRSLNKESDAEAIRLLTLYKAWKPGLVKEKPVRQAVVFPVIFRTNPMPEYDSTQNALIEYFDKNNVETTNPEKFKFRNVIPVDERGFVSGDILFQELRLGNWKTNLSLPFEKKEIWAKVSGQTKTDSVKAYSISAKSGNFADAFEEVIIQPDGKLLSHAHYPGGGRPPSSGKYYFVSGVLKEEQIAGDSIVKMINWYENGQLQSVVELSNKKSTLIKNVWEKDGSQIVKDGNGWAKIKGSSFNQRAIYEQGNVVNERKSGRWVGKFADSTLAYEEFFKEGTLENGTSYFDGEKVNYESDFILEPQFKGGKNKMFQFLGENLRPAQAVPIAKGKVILSFVVREDGHLGDYKIEQSLGKSFDDEVIRVVKRMDGQWEAGMLRGRKISVRYRLPVNFE</sequence>
<comment type="caution">
    <text evidence="3">The sequence shown here is derived from an EMBL/GenBank/DDBJ whole genome shotgun (WGS) entry which is preliminary data.</text>
</comment>
<dbReference type="Pfam" id="PF03544">
    <property type="entry name" value="TonB_C"/>
    <property type="match status" value="2"/>
</dbReference>
<accession>A0ABR9WJU3</accession>
<dbReference type="RefSeq" id="WP_194124066.1">
    <property type="nucleotide sequence ID" value="NZ_JACYGY010000002.1"/>
</dbReference>
<dbReference type="InterPro" id="IPR051045">
    <property type="entry name" value="TonB-dependent_transducer"/>
</dbReference>
<dbReference type="EMBL" id="JACYGY010000002">
    <property type="protein sequence ID" value="MBE9465776.1"/>
    <property type="molecule type" value="Genomic_DNA"/>
</dbReference>
<name>A0ABR9WJU3_9BACT</name>
<feature type="chain" id="PRO_5045795363" evidence="1">
    <location>
        <begin position="18"/>
        <end position="474"/>
    </location>
</feature>
<keyword evidence="1" id="KW-0732">Signal</keyword>
<feature type="domain" description="TonB C-terminal" evidence="2">
    <location>
        <begin position="50"/>
        <end position="122"/>
    </location>
</feature>
<feature type="domain" description="TonB C-terminal" evidence="2">
    <location>
        <begin position="410"/>
        <end position="474"/>
    </location>
</feature>
<evidence type="ECO:0000256" key="1">
    <source>
        <dbReference type="SAM" id="SignalP"/>
    </source>
</evidence>
<feature type="signal peptide" evidence="1">
    <location>
        <begin position="1"/>
        <end position="17"/>
    </location>
</feature>
<evidence type="ECO:0000259" key="2">
    <source>
        <dbReference type="Pfam" id="PF03544"/>
    </source>
</evidence>
<dbReference type="Gene3D" id="3.30.1150.10">
    <property type="match status" value="2"/>
</dbReference>